<dbReference type="EMBL" id="NEGB01000006">
    <property type="protein sequence ID" value="OTG64732.1"/>
    <property type="molecule type" value="Genomic_DNA"/>
</dbReference>
<dbReference type="AlphaFoldDB" id="A0A1Y3CFP5"/>
<keyword evidence="2" id="KW-0732">Signal</keyword>
<dbReference type="Gene3D" id="3.90.640.20">
    <property type="entry name" value="Heat-shock cognate protein, ATPase"/>
    <property type="match status" value="1"/>
</dbReference>
<feature type="region of interest" description="Disordered" evidence="1">
    <location>
        <begin position="109"/>
        <end position="130"/>
    </location>
</feature>
<feature type="domain" description="DUF3298" evidence="3">
    <location>
        <begin position="223"/>
        <end position="300"/>
    </location>
</feature>
<reference evidence="4 5" key="1">
    <citation type="submission" date="2017-04" db="EMBL/GenBank/DDBJ databases">
        <title>High diversity of culturable Acinetobacter species in natural soil and water ecosystems.</title>
        <authorList>
            <person name="Nemec A."/>
            <person name="Radolfova-Krizova L."/>
        </authorList>
    </citation>
    <scope>NUCLEOTIDE SEQUENCE [LARGE SCALE GENOMIC DNA]</scope>
    <source>
        <strain evidence="4 5">ANC 4999</strain>
    </source>
</reference>
<dbReference type="STRING" id="1977882.B9T28_11035"/>
<evidence type="ECO:0000256" key="1">
    <source>
        <dbReference type="SAM" id="MobiDB-lite"/>
    </source>
</evidence>
<dbReference type="InterPro" id="IPR037126">
    <property type="entry name" value="PdaC/RsiV-like_sf"/>
</dbReference>
<sequence length="329" mass="36851">MLMNKRTAVFGVLVLVGSLSACQKQDTNQHPQNTEQTSASAVSDATLTLQGETEKLQLNLPECDGNSCPEFSVDRLHTNQLVVDKTIDQAILQHLEQILEISNQSKVIQTETDQEPRKREHADQQQQASVTLQNNHAIKTPAEQMAEQVQPYLTAFLALDQELKKIGASNKINIMVSPKILNADGPLVTVVLNTSSYLGGAHGSSSQTYYNFDLKQQKQMTLDDVLLPNQKANLDKLAYQAFKTWVADAKLAENIADYEQVWKFILSKNFYLGQKSLILQYGEYEIGPYVVGLPRLEIPYAQLQNILKKQYLPEKVQVVDTATEKKTQS</sequence>
<feature type="signal peptide" evidence="2">
    <location>
        <begin position="1"/>
        <end position="21"/>
    </location>
</feature>
<evidence type="ECO:0000313" key="4">
    <source>
        <dbReference type="EMBL" id="OTG64732.1"/>
    </source>
</evidence>
<name>A0A1Y3CFP5_9GAMM</name>
<dbReference type="Pfam" id="PF11738">
    <property type="entry name" value="DUF3298"/>
    <property type="match status" value="1"/>
</dbReference>
<feature type="compositionally biased region" description="Basic and acidic residues" evidence="1">
    <location>
        <begin position="114"/>
        <end position="123"/>
    </location>
</feature>
<dbReference type="OrthoDB" id="8610451at2"/>
<organism evidence="4 5">
    <name type="scientific">Acinetobacter silvestris</name>
    <dbReference type="NCBI Taxonomy" id="1977882"/>
    <lineage>
        <taxon>Bacteria</taxon>
        <taxon>Pseudomonadati</taxon>
        <taxon>Pseudomonadota</taxon>
        <taxon>Gammaproteobacteria</taxon>
        <taxon>Moraxellales</taxon>
        <taxon>Moraxellaceae</taxon>
        <taxon>Acinetobacter</taxon>
    </lineage>
</organism>
<feature type="chain" id="PRO_5012463636" description="DUF3298 domain-containing protein" evidence="2">
    <location>
        <begin position="22"/>
        <end position="329"/>
    </location>
</feature>
<dbReference type="RefSeq" id="WP_086204040.1">
    <property type="nucleotide sequence ID" value="NZ_NEGB01000006.1"/>
</dbReference>
<dbReference type="InterPro" id="IPR021729">
    <property type="entry name" value="DUF3298"/>
</dbReference>
<proteinExistence type="predicted"/>
<comment type="caution">
    <text evidence="4">The sequence shown here is derived from an EMBL/GenBank/DDBJ whole genome shotgun (WGS) entry which is preliminary data.</text>
</comment>
<keyword evidence="5" id="KW-1185">Reference proteome</keyword>
<dbReference type="Proteomes" id="UP000242765">
    <property type="component" value="Unassembled WGS sequence"/>
</dbReference>
<protein>
    <recommendedName>
        <fullName evidence="3">DUF3298 domain-containing protein</fullName>
    </recommendedName>
</protein>
<dbReference type="Gene3D" id="3.30.565.40">
    <property type="entry name" value="Fervidobacterium nodosum Rt17-B1 like"/>
    <property type="match status" value="1"/>
</dbReference>
<dbReference type="PROSITE" id="PS51257">
    <property type="entry name" value="PROKAR_LIPOPROTEIN"/>
    <property type="match status" value="1"/>
</dbReference>
<evidence type="ECO:0000313" key="5">
    <source>
        <dbReference type="Proteomes" id="UP000242765"/>
    </source>
</evidence>
<evidence type="ECO:0000259" key="3">
    <source>
        <dbReference type="Pfam" id="PF11738"/>
    </source>
</evidence>
<accession>A0A1Y3CFP5</accession>
<gene>
    <name evidence="4" type="ORF">B9T28_11035</name>
</gene>
<evidence type="ECO:0000256" key="2">
    <source>
        <dbReference type="SAM" id="SignalP"/>
    </source>
</evidence>